<dbReference type="NCBIfam" id="TIGR02937">
    <property type="entry name" value="sigma70-ECF"/>
    <property type="match status" value="1"/>
</dbReference>
<evidence type="ECO:0000259" key="6">
    <source>
        <dbReference type="Pfam" id="PF08281"/>
    </source>
</evidence>
<keyword evidence="4" id="KW-0804">Transcription</keyword>
<keyword evidence="3" id="KW-0731">Sigma factor</keyword>
<dbReference type="GO" id="GO:0016987">
    <property type="term" value="F:sigma factor activity"/>
    <property type="evidence" value="ECO:0007669"/>
    <property type="project" value="UniProtKB-KW"/>
</dbReference>
<evidence type="ECO:0000256" key="2">
    <source>
        <dbReference type="ARBA" id="ARBA00023015"/>
    </source>
</evidence>
<dbReference type="SUPFAM" id="SSF88659">
    <property type="entry name" value="Sigma3 and sigma4 domains of RNA polymerase sigma factors"/>
    <property type="match status" value="1"/>
</dbReference>
<evidence type="ECO:0000256" key="1">
    <source>
        <dbReference type="ARBA" id="ARBA00010641"/>
    </source>
</evidence>
<evidence type="ECO:0000259" key="5">
    <source>
        <dbReference type="Pfam" id="PF04542"/>
    </source>
</evidence>
<dbReference type="Pfam" id="PF08281">
    <property type="entry name" value="Sigma70_r4_2"/>
    <property type="match status" value="1"/>
</dbReference>
<dbReference type="InterPro" id="IPR013324">
    <property type="entry name" value="RNA_pol_sigma_r3/r4-like"/>
</dbReference>
<evidence type="ECO:0000313" key="7">
    <source>
        <dbReference type="EMBL" id="MBT1707396.1"/>
    </source>
</evidence>
<dbReference type="PANTHER" id="PTHR43133">
    <property type="entry name" value="RNA POLYMERASE ECF-TYPE SIGMA FACTO"/>
    <property type="match status" value="1"/>
</dbReference>
<dbReference type="PANTHER" id="PTHR43133:SF45">
    <property type="entry name" value="RNA POLYMERASE ECF-TYPE SIGMA FACTOR"/>
    <property type="match status" value="1"/>
</dbReference>
<dbReference type="InterPro" id="IPR013249">
    <property type="entry name" value="RNA_pol_sigma70_r4_t2"/>
</dbReference>
<dbReference type="InterPro" id="IPR013325">
    <property type="entry name" value="RNA_pol_sigma_r2"/>
</dbReference>
<name>A0AAP2GND3_9BACT</name>
<accession>A0AAP2GND3</accession>
<comment type="caution">
    <text evidence="7">The sequence shown here is derived from an EMBL/GenBank/DDBJ whole genome shotgun (WGS) entry which is preliminary data.</text>
</comment>
<dbReference type="GO" id="GO:0003677">
    <property type="term" value="F:DNA binding"/>
    <property type="evidence" value="ECO:0007669"/>
    <property type="project" value="InterPro"/>
</dbReference>
<feature type="domain" description="RNA polymerase sigma-70 region 2" evidence="5">
    <location>
        <begin position="8"/>
        <end position="61"/>
    </location>
</feature>
<dbReference type="AlphaFoldDB" id="A0AAP2GND3"/>
<dbReference type="Pfam" id="PF04542">
    <property type="entry name" value="Sigma70_r2"/>
    <property type="match status" value="1"/>
</dbReference>
<sequence length="146" mass="17311">MIFRVSILYTKSEDDRKDLFQEIVIQLWKSIDAFRSDSKISTWIYRIALNTAITQFRKNKKQIPQIPIDDVVLNYAEHTDLYWEERVKVLYKEIQSLNDLDKGIIFLYLEDKPYEEIARVTGLTLTNVATRLSRIKQKLKSQITPI</sequence>
<dbReference type="InterPro" id="IPR039425">
    <property type="entry name" value="RNA_pol_sigma-70-like"/>
</dbReference>
<evidence type="ECO:0000256" key="3">
    <source>
        <dbReference type="ARBA" id="ARBA00023082"/>
    </source>
</evidence>
<keyword evidence="2" id="KW-0805">Transcription regulation</keyword>
<gene>
    <name evidence="7" type="ORF">KK062_04140</name>
</gene>
<comment type="similarity">
    <text evidence="1">Belongs to the sigma-70 factor family. ECF subfamily.</text>
</comment>
<proteinExistence type="inferred from homology"/>
<feature type="domain" description="RNA polymerase sigma factor 70 region 4 type 2" evidence="6">
    <location>
        <begin position="90"/>
        <end position="139"/>
    </location>
</feature>
<organism evidence="7 8">
    <name type="scientific">Dawidia cretensis</name>
    <dbReference type="NCBI Taxonomy" id="2782350"/>
    <lineage>
        <taxon>Bacteria</taxon>
        <taxon>Pseudomonadati</taxon>
        <taxon>Bacteroidota</taxon>
        <taxon>Cytophagia</taxon>
        <taxon>Cytophagales</taxon>
        <taxon>Chryseotaleaceae</taxon>
        <taxon>Dawidia</taxon>
    </lineage>
</organism>
<reference evidence="7 8" key="1">
    <citation type="submission" date="2021-05" db="EMBL/GenBank/DDBJ databases">
        <title>A Polyphasic approach of four new species of the genus Ohtaekwangia: Ohtaekwangia histidinii sp. nov., Ohtaekwangia cretensis sp. nov., Ohtaekwangia indiensis sp. nov., Ohtaekwangia reichenbachii sp. nov. from diverse environment.</title>
        <authorList>
            <person name="Octaviana S."/>
        </authorList>
    </citation>
    <scope>NUCLEOTIDE SEQUENCE [LARGE SCALE GENOMIC DNA]</scope>
    <source>
        <strain evidence="7 8">PWU5</strain>
    </source>
</reference>
<evidence type="ECO:0000256" key="4">
    <source>
        <dbReference type="ARBA" id="ARBA00023163"/>
    </source>
</evidence>
<dbReference type="GO" id="GO:0006352">
    <property type="term" value="P:DNA-templated transcription initiation"/>
    <property type="evidence" value="ECO:0007669"/>
    <property type="project" value="InterPro"/>
</dbReference>
<dbReference type="EMBL" id="JAHESE010000002">
    <property type="protein sequence ID" value="MBT1707396.1"/>
    <property type="molecule type" value="Genomic_DNA"/>
</dbReference>
<dbReference type="Gene3D" id="1.10.1740.10">
    <property type="match status" value="1"/>
</dbReference>
<dbReference type="InterPro" id="IPR036388">
    <property type="entry name" value="WH-like_DNA-bd_sf"/>
</dbReference>
<dbReference type="Gene3D" id="1.10.10.10">
    <property type="entry name" value="Winged helix-like DNA-binding domain superfamily/Winged helix DNA-binding domain"/>
    <property type="match status" value="1"/>
</dbReference>
<evidence type="ECO:0000313" key="8">
    <source>
        <dbReference type="Proteomes" id="UP001319080"/>
    </source>
</evidence>
<dbReference type="Proteomes" id="UP001319080">
    <property type="component" value="Unassembled WGS sequence"/>
</dbReference>
<keyword evidence="8" id="KW-1185">Reference proteome</keyword>
<dbReference type="InterPro" id="IPR014284">
    <property type="entry name" value="RNA_pol_sigma-70_dom"/>
</dbReference>
<dbReference type="SUPFAM" id="SSF88946">
    <property type="entry name" value="Sigma2 domain of RNA polymerase sigma factors"/>
    <property type="match status" value="1"/>
</dbReference>
<dbReference type="InterPro" id="IPR007627">
    <property type="entry name" value="RNA_pol_sigma70_r2"/>
</dbReference>
<protein>
    <submittedName>
        <fullName evidence="7">RNA polymerase sigma factor</fullName>
    </submittedName>
</protein>